<feature type="compositionally biased region" description="Low complexity" evidence="1">
    <location>
        <begin position="202"/>
        <end position="212"/>
    </location>
</feature>
<protein>
    <submittedName>
        <fullName evidence="3">Uncharacterized protein</fullName>
    </submittedName>
</protein>
<feature type="compositionally biased region" description="Basic and acidic residues" evidence="1">
    <location>
        <begin position="241"/>
        <end position="253"/>
    </location>
</feature>
<evidence type="ECO:0000313" key="4">
    <source>
        <dbReference type="Proteomes" id="UP000000724"/>
    </source>
</evidence>
<dbReference type="STRING" id="500485.B6HNI1"/>
<dbReference type="Proteomes" id="UP000000724">
    <property type="component" value="Contig Pc00c21"/>
</dbReference>
<evidence type="ECO:0000256" key="1">
    <source>
        <dbReference type="SAM" id="MobiDB-lite"/>
    </source>
</evidence>
<evidence type="ECO:0000256" key="2">
    <source>
        <dbReference type="SAM" id="Phobius"/>
    </source>
</evidence>
<keyword evidence="2" id="KW-0812">Transmembrane</keyword>
<sequence length="291" mass="32655">MGIDVAQSPQRSLAGFICLHHGIYTYIVSWLLTWKSSLETVKTSKNALRCSIYRYTADQWVARRMSHSGSLFGFSGPCIWTMHSRNGIAGKTASRPGAFRRACWVMSFKTEGSGYDMWGKSRIHPSEPRCHVSPAYIVSPFMCMPRVDPDKCGQSSQEIITAFQEQDEECWELAKSHLFCAGMPPFSMRILDLRMSDAELQASSNAASGSSSIELPPRPQRSQRIDYHLLNGGSDEDDIEDPIRKKPRLDPPLDRFNWSRRLRQSPTSHLPTSSESVPPGGSRSLTDAIRP</sequence>
<keyword evidence="2" id="KW-0472">Membrane</keyword>
<feature type="compositionally biased region" description="Polar residues" evidence="1">
    <location>
        <begin position="264"/>
        <end position="276"/>
    </location>
</feature>
<dbReference type="OrthoDB" id="2976890at2759"/>
<name>B6HNI1_PENRW</name>
<accession>B6HNI1</accession>
<feature type="region of interest" description="Disordered" evidence="1">
    <location>
        <begin position="229"/>
        <end position="291"/>
    </location>
</feature>
<keyword evidence="4" id="KW-1185">Reference proteome</keyword>
<reference evidence="3 4" key="1">
    <citation type="journal article" date="2008" name="Nat. Biotechnol.">
        <title>Genome sequencing and analysis of the filamentous fungus Penicillium chrysogenum.</title>
        <authorList>
            <person name="van den Berg M.A."/>
            <person name="Albang R."/>
            <person name="Albermann K."/>
            <person name="Badger J.H."/>
            <person name="Daran J.-M."/>
            <person name="Driessen A.J.M."/>
            <person name="Garcia-Estrada C."/>
            <person name="Fedorova N.D."/>
            <person name="Harris D.M."/>
            <person name="Heijne W.H.M."/>
            <person name="Joardar V.S."/>
            <person name="Kiel J.A.K.W."/>
            <person name="Kovalchuk A."/>
            <person name="Martin J.F."/>
            <person name="Nierman W.C."/>
            <person name="Nijland J.G."/>
            <person name="Pronk J.T."/>
            <person name="Roubos J.A."/>
            <person name="van der Klei I.J."/>
            <person name="van Peij N.N.M.E."/>
            <person name="Veenhuis M."/>
            <person name="von Doehren H."/>
            <person name="Wagner C."/>
            <person name="Wortman J.R."/>
            <person name="Bovenberg R.A.L."/>
        </authorList>
    </citation>
    <scope>NUCLEOTIDE SEQUENCE [LARGE SCALE GENOMIC DNA]</scope>
    <source>
        <strain evidence="4">ATCC 28089 / DSM 1075 / NRRL 1951 / Wisconsin 54-1255</strain>
    </source>
</reference>
<feature type="transmembrane region" description="Helical" evidence="2">
    <location>
        <begin position="12"/>
        <end position="32"/>
    </location>
</feature>
<feature type="region of interest" description="Disordered" evidence="1">
    <location>
        <begin position="202"/>
        <end position="221"/>
    </location>
</feature>
<gene>
    <name evidence="3" type="ORF">Pc21g00490</name>
    <name evidence="3" type="ORF">PCH_Pc21g00490</name>
</gene>
<evidence type="ECO:0000313" key="3">
    <source>
        <dbReference type="EMBL" id="CAP94946.1"/>
    </source>
</evidence>
<proteinExistence type="predicted"/>
<organism evidence="3 4">
    <name type="scientific">Penicillium rubens (strain ATCC 28089 / DSM 1075 / NRRL 1951 / Wisconsin 54-1255)</name>
    <name type="common">Penicillium chrysogenum</name>
    <dbReference type="NCBI Taxonomy" id="500485"/>
    <lineage>
        <taxon>Eukaryota</taxon>
        <taxon>Fungi</taxon>
        <taxon>Dikarya</taxon>
        <taxon>Ascomycota</taxon>
        <taxon>Pezizomycotina</taxon>
        <taxon>Eurotiomycetes</taxon>
        <taxon>Eurotiomycetidae</taxon>
        <taxon>Eurotiales</taxon>
        <taxon>Aspergillaceae</taxon>
        <taxon>Penicillium</taxon>
        <taxon>Penicillium chrysogenum species complex</taxon>
    </lineage>
</organism>
<dbReference type="VEuPathDB" id="FungiDB:PCH_Pc21g00490"/>
<dbReference type="HOGENOM" id="CLU_956776_0_0_1"/>
<dbReference type="EMBL" id="AM920436">
    <property type="protein sequence ID" value="CAP94946.1"/>
    <property type="molecule type" value="Genomic_DNA"/>
</dbReference>
<keyword evidence="2" id="KW-1133">Transmembrane helix</keyword>
<dbReference type="AlphaFoldDB" id="B6HNI1"/>